<organism evidence="1 2">
    <name type="scientific">Trichinella pseudospiralis</name>
    <name type="common">Parasitic roundworm</name>
    <dbReference type="NCBI Taxonomy" id="6337"/>
    <lineage>
        <taxon>Eukaryota</taxon>
        <taxon>Metazoa</taxon>
        <taxon>Ecdysozoa</taxon>
        <taxon>Nematoda</taxon>
        <taxon>Enoplea</taxon>
        <taxon>Dorylaimia</taxon>
        <taxon>Trichinellida</taxon>
        <taxon>Trichinellidae</taxon>
        <taxon>Trichinella</taxon>
    </lineage>
</organism>
<dbReference type="Proteomes" id="UP000054805">
    <property type="component" value="Unassembled WGS sequence"/>
</dbReference>
<dbReference type="EMBL" id="JYDS01000058">
    <property type="protein sequence ID" value="KRZ28422.1"/>
    <property type="molecule type" value="Genomic_DNA"/>
</dbReference>
<evidence type="ECO:0000313" key="1">
    <source>
        <dbReference type="EMBL" id="KRZ28422.1"/>
    </source>
</evidence>
<protein>
    <submittedName>
        <fullName evidence="1">Uncharacterized protein</fullName>
    </submittedName>
</protein>
<name>A0A0V1J0D1_TRIPS</name>
<evidence type="ECO:0000313" key="2">
    <source>
        <dbReference type="Proteomes" id="UP000054805"/>
    </source>
</evidence>
<keyword evidence="2" id="KW-1185">Reference proteome</keyword>
<sequence>MHEEEVSPSNKGINPVSQQFEKSKIIIKKTLYPLCFGSVSQSFITTSAAKKPTEFSTFGAIPSHIQKSWTNPFLPHLAITFKPHLSGFLGL</sequence>
<proteinExistence type="predicted"/>
<accession>A0A0V1J0D1</accession>
<reference evidence="1 2" key="1">
    <citation type="submission" date="2015-01" db="EMBL/GenBank/DDBJ databases">
        <title>Evolution of Trichinella species and genotypes.</title>
        <authorList>
            <person name="Korhonen P.K."/>
            <person name="Edoardo P."/>
            <person name="Giuseppe L.R."/>
            <person name="Gasser R.B."/>
        </authorList>
    </citation>
    <scope>NUCLEOTIDE SEQUENCE [LARGE SCALE GENOMIC DNA]</scope>
    <source>
        <strain evidence="1">ISS588</strain>
    </source>
</reference>
<comment type="caution">
    <text evidence="1">The sequence shown here is derived from an EMBL/GenBank/DDBJ whole genome shotgun (WGS) entry which is preliminary data.</text>
</comment>
<dbReference type="AlphaFoldDB" id="A0A0V1J0D1"/>
<gene>
    <name evidence="1" type="ORF">T4B_7007</name>
</gene>